<feature type="transmembrane region" description="Helical" evidence="10">
    <location>
        <begin position="20"/>
        <end position="43"/>
    </location>
</feature>
<keyword evidence="11" id="KW-0282">Flagellum</keyword>
<accession>A0A7W2EGP1</accession>
<keyword evidence="11" id="KW-0966">Cell projection</keyword>
<keyword evidence="9 10" id="KW-0472">Membrane</keyword>
<dbReference type="EMBL" id="JACEZS010000006">
    <property type="protein sequence ID" value="MBA5605534.1"/>
    <property type="molecule type" value="Genomic_DNA"/>
</dbReference>
<dbReference type="Pfam" id="PF03748">
    <property type="entry name" value="FliL"/>
    <property type="match status" value="1"/>
</dbReference>
<dbReference type="PANTHER" id="PTHR35091:SF2">
    <property type="entry name" value="FLAGELLAR PROTEIN FLIL"/>
    <property type="match status" value="1"/>
</dbReference>
<evidence type="ECO:0000256" key="5">
    <source>
        <dbReference type="ARBA" id="ARBA00022500"/>
    </source>
</evidence>
<keyword evidence="7 10" id="KW-0283">Flagellar rotation</keyword>
<gene>
    <name evidence="11" type="primary">fliL</name>
    <name evidence="11" type="ORF">H3H36_09195</name>
</gene>
<dbReference type="GO" id="GO:0006935">
    <property type="term" value="P:chemotaxis"/>
    <property type="evidence" value="ECO:0007669"/>
    <property type="project" value="UniProtKB-KW"/>
</dbReference>
<organism evidence="11 12">
    <name type="scientific">Rugamonas fusca</name>
    <dbReference type="NCBI Taxonomy" id="2758568"/>
    <lineage>
        <taxon>Bacteria</taxon>
        <taxon>Pseudomonadati</taxon>
        <taxon>Pseudomonadota</taxon>
        <taxon>Betaproteobacteria</taxon>
        <taxon>Burkholderiales</taxon>
        <taxon>Oxalobacteraceae</taxon>
        <taxon>Telluria group</taxon>
        <taxon>Rugamonas</taxon>
    </lineage>
</organism>
<sequence length="168" mass="17899">MKADPKADAAPAGGGGKKKLIIIIVAAVLALGGIGGGAAWFFLHGKADEAAPAKGKHKQVKAGPPVFVPIEPFTVNLQPEDSGEQYLQLAFTLQVSGLEEVELIKNNMPKVRSRLLLLLSGKHASEINTPEGKKQLSAEIIAQVKEPFEEHGEPQDVTDVLFTSFIIQ</sequence>
<keyword evidence="10" id="KW-0997">Cell inner membrane</keyword>
<evidence type="ECO:0000256" key="7">
    <source>
        <dbReference type="ARBA" id="ARBA00022779"/>
    </source>
</evidence>
<comment type="similarity">
    <text evidence="3 10">Belongs to the FliL family.</text>
</comment>
<dbReference type="InterPro" id="IPR005503">
    <property type="entry name" value="FliL"/>
</dbReference>
<keyword evidence="4" id="KW-1003">Cell membrane</keyword>
<comment type="function">
    <text evidence="1 10">Controls the rotational direction of flagella during chemotaxis.</text>
</comment>
<keyword evidence="5 10" id="KW-0145">Chemotaxis</keyword>
<dbReference type="PANTHER" id="PTHR35091">
    <property type="entry name" value="FLAGELLAR PROTEIN FLIL"/>
    <property type="match status" value="1"/>
</dbReference>
<keyword evidence="8 10" id="KW-1133">Transmembrane helix</keyword>
<proteinExistence type="inferred from homology"/>
<dbReference type="AlphaFoldDB" id="A0A7W2EGP1"/>
<evidence type="ECO:0000256" key="9">
    <source>
        <dbReference type="ARBA" id="ARBA00023136"/>
    </source>
</evidence>
<evidence type="ECO:0000313" key="12">
    <source>
        <dbReference type="Proteomes" id="UP000566711"/>
    </source>
</evidence>
<comment type="subcellular location">
    <subcellularLocation>
        <location evidence="10">Cell inner membrane</location>
    </subcellularLocation>
    <subcellularLocation>
        <location evidence="2">Cell membrane</location>
        <topology evidence="2">Single-pass membrane protein</topology>
    </subcellularLocation>
</comment>
<keyword evidence="12" id="KW-1185">Reference proteome</keyword>
<evidence type="ECO:0000256" key="1">
    <source>
        <dbReference type="ARBA" id="ARBA00002254"/>
    </source>
</evidence>
<evidence type="ECO:0000256" key="4">
    <source>
        <dbReference type="ARBA" id="ARBA00022475"/>
    </source>
</evidence>
<protein>
    <recommendedName>
        <fullName evidence="10">Flagellar protein FliL</fullName>
    </recommendedName>
</protein>
<evidence type="ECO:0000256" key="3">
    <source>
        <dbReference type="ARBA" id="ARBA00008281"/>
    </source>
</evidence>
<dbReference type="Proteomes" id="UP000566711">
    <property type="component" value="Unassembled WGS sequence"/>
</dbReference>
<evidence type="ECO:0000313" key="11">
    <source>
        <dbReference type="EMBL" id="MBA5605534.1"/>
    </source>
</evidence>
<evidence type="ECO:0000256" key="10">
    <source>
        <dbReference type="RuleBase" id="RU364125"/>
    </source>
</evidence>
<dbReference type="GO" id="GO:0009425">
    <property type="term" value="C:bacterial-type flagellum basal body"/>
    <property type="evidence" value="ECO:0007669"/>
    <property type="project" value="InterPro"/>
</dbReference>
<evidence type="ECO:0000256" key="8">
    <source>
        <dbReference type="ARBA" id="ARBA00022989"/>
    </source>
</evidence>
<name>A0A7W2EGP1_9BURK</name>
<dbReference type="GO" id="GO:0005886">
    <property type="term" value="C:plasma membrane"/>
    <property type="evidence" value="ECO:0007669"/>
    <property type="project" value="UniProtKB-SubCell"/>
</dbReference>
<dbReference type="GO" id="GO:0071978">
    <property type="term" value="P:bacterial-type flagellum-dependent swarming motility"/>
    <property type="evidence" value="ECO:0007669"/>
    <property type="project" value="TreeGrafter"/>
</dbReference>
<comment type="caution">
    <text evidence="11">The sequence shown here is derived from an EMBL/GenBank/DDBJ whole genome shotgun (WGS) entry which is preliminary data.</text>
</comment>
<evidence type="ECO:0000256" key="2">
    <source>
        <dbReference type="ARBA" id="ARBA00004162"/>
    </source>
</evidence>
<reference evidence="11 12" key="1">
    <citation type="submission" date="2020-07" db="EMBL/GenBank/DDBJ databases">
        <title>Novel species isolated from subtropical streams in China.</title>
        <authorList>
            <person name="Lu H."/>
        </authorList>
    </citation>
    <scope>NUCLEOTIDE SEQUENCE [LARGE SCALE GENOMIC DNA]</scope>
    <source>
        <strain evidence="11 12">FT3S</strain>
    </source>
</reference>
<dbReference type="NCBIfam" id="NF005435">
    <property type="entry name" value="PRK07021.1"/>
    <property type="match status" value="1"/>
</dbReference>
<evidence type="ECO:0000256" key="6">
    <source>
        <dbReference type="ARBA" id="ARBA00022692"/>
    </source>
</evidence>
<keyword evidence="6 10" id="KW-0812">Transmembrane</keyword>
<dbReference type="RefSeq" id="WP_182216742.1">
    <property type="nucleotide sequence ID" value="NZ_JACEZS010000006.1"/>
</dbReference>
<keyword evidence="11" id="KW-0969">Cilium</keyword>